<feature type="non-terminal residue" evidence="2">
    <location>
        <position position="1"/>
    </location>
</feature>
<dbReference type="InterPro" id="IPR007922">
    <property type="entry name" value="DciA-like"/>
</dbReference>
<name>A0A6J4NPN3_9ACTN</name>
<feature type="region of interest" description="Disordered" evidence="1">
    <location>
        <begin position="103"/>
        <end position="124"/>
    </location>
</feature>
<organism evidence="2">
    <name type="scientific">uncultured Quadrisphaera sp</name>
    <dbReference type="NCBI Taxonomy" id="904978"/>
    <lineage>
        <taxon>Bacteria</taxon>
        <taxon>Bacillati</taxon>
        <taxon>Actinomycetota</taxon>
        <taxon>Actinomycetes</taxon>
        <taxon>Kineosporiales</taxon>
        <taxon>Kineosporiaceae</taxon>
        <taxon>Quadrisphaera</taxon>
        <taxon>environmental samples</taxon>
    </lineage>
</organism>
<dbReference type="PANTHER" id="PTHR36456">
    <property type="entry name" value="UPF0232 PROTEIN SCO3875"/>
    <property type="match status" value="1"/>
</dbReference>
<reference evidence="2" key="1">
    <citation type="submission" date="2020-02" db="EMBL/GenBank/DDBJ databases">
        <authorList>
            <person name="Meier V. D."/>
        </authorList>
    </citation>
    <scope>NUCLEOTIDE SEQUENCE</scope>
    <source>
        <strain evidence="2">AVDCRST_MAG35</strain>
    </source>
</reference>
<evidence type="ECO:0000313" key="2">
    <source>
        <dbReference type="EMBL" id="CAA9392222.1"/>
    </source>
</evidence>
<protein>
    <submittedName>
        <fullName evidence="2">Zn-ribbon-containing, possibly RNA-binding protein and truncated derivatives</fullName>
    </submittedName>
</protein>
<dbReference type="Pfam" id="PF05258">
    <property type="entry name" value="DciA"/>
    <property type="match status" value="1"/>
</dbReference>
<dbReference type="AlphaFoldDB" id="A0A6J4NPN3"/>
<evidence type="ECO:0000256" key="1">
    <source>
        <dbReference type="SAM" id="MobiDB-lite"/>
    </source>
</evidence>
<dbReference type="PANTHER" id="PTHR36456:SF1">
    <property type="entry name" value="UPF0232 PROTEIN SCO3875"/>
    <property type="match status" value="1"/>
</dbReference>
<dbReference type="EMBL" id="CADCUY010000094">
    <property type="protein sequence ID" value="CAA9392222.1"/>
    <property type="molecule type" value="Genomic_DNA"/>
</dbReference>
<proteinExistence type="predicted"/>
<gene>
    <name evidence="2" type="ORF">AVDCRST_MAG35-451</name>
</gene>
<accession>A0A6J4NPN3</accession>
<sequence>GARPDARDPQPVGGSIGRLVHERGWAQPVAVGGVVGRWAQVVGRDLAEHCTPERFDAGVLEVRADSTAWATQVRLLAPVVLRRLGEDLGEGVVVRLVVRGPAAPSWRSGARSVSDGRGPRDTYG</sequence>